<evidence type="ECO:0000256" key="4">
    <source>
        <dbReference type="ARBA" id="ARBA00022692"/>
    </source>
</evidence>
<protein>
    <submittedName>
        <fullName evidence="10">Branched-chain amino acid ABC transporter permease</fullName>
    </submittedName>
</protein>
<comment type="caution">
    <text evidence="10">The sequence shown here is derived from an EMBL/GenBank/DDBJ whole genome shotgun (WGS) entry which is preliminary data.</text>
</comment>
<comment type="similarity">
    <text evidence="8">Belongs to the binding-protein-dependent transport system permease family. LivHM subfamily.</text>
</comment>
<keyword evidence="5" id="KW-0029">Amino-acid transport</keyword>
<reference evidence="10 11" key="1">
    <citation type="submission" date="2023-08" db="EMBL/GenBank/DDBJ databases">
        <title>Alcaligenaceae gen. nov., a novel taxon isolated from the sludge of Yixing Pesticide Factory.</title>
        <authorList>
            <person name="Ruan L."/>
        </authorList>
    </citation>
    <scope>NUCLEOTIDE SEQUENCE [LARGE SCALE GENOMIC DNA]</scope>
    <source>
        <strain evidence="10 11">LG-2</strain>
    </source>
</reference>
<keyword evidence="3" id="KW-1003">Cell membrane</keyword>
<name>A0ABU1D275_9BURK</name>
<feature type="transmembrane region" description="Helical" evidence="9">
    <location>
        <begin position="196"/>
        <end position="216"/>
    </location>
</feature>
<evidence type="ECO:0000313" key="11">
    <source>
        <dbReference type="Proteomes" id="UP001232156"/>
    </source>
</evidence>
<evidence type="ECO:0000256" key="5">
    <source>
        <dbReference type="ARBA" id="ARBA00022970"/>
    </source>
</evidence>
<dbReference type="Pfam" id="PF02653">
    <property type="entry name" value="BPD_transp_2"/>
    <property type="match status" value="1"/>
</dbReference>
<evidence type="ECO:0000256" key="2">
    <source>
        <dbReference type="ARBA" id="ARBA00022448"/>
    </source>
</evidence>
<keyword evidence="2" id="KW-0813">Transport</keyword>
<dbReference type="PANTHER" id="PTHR11795:SF442">
    <property type="entry name" value="ABC TRANSPORTER ATP-BINDING PROTEIN"/>
    <property type="match status" value="1"/>
</dbReference>
<feature type="transmembrane region" description="Helical" evidence="9">
    <location>
        <begin position="148"/>
        <end position="167"/>
    </location>
</feature>
<dbReference type="RefSeq" id="WP_165276789.1">
    <property type="nucleotide sequence ID" value="NZ_JAUZQE010000001.1"/>
</dbReference>
<dbReference type="EMBL" id="JAUZQE010000001">
    <property type="protein sequence ID" value="MDR4124528.1"/>
    <property type="molecule type" value="Genomic_DNA"/>
</dbReference>
<dbReference type="Proteomes" id="UP001232156">
    <property type="component" value="Unassembled WGS sequence"/>
</dbReference>
<feature type="transmembrane region" description="Helical" evidence="9">
    <location>
        <begin position="42"/>
        <end position="59"/>
    </location>
</feature>
<organism evidence="10 11">
    <name type="scientific">Yanghanlia caeni</name>
    <dbReference type="NCBI Taxonomy" id="3064283"/>
    <lineage>
        <taxon>Bacteria</taxon>
        <taxon>Pseudomonadati</taxon>
        <taxon>Pseudomonadota</taxon>
        <taxon>Betaproteobacteria</taxon>
        <taxon>Burkholderiales</taxon>
        <taxon>Alcaligenaceae</taxon>
        <taxon>Yanghanlia</taxon>
    </lineage>
</organism>
<gene>
    <name evidence="10" type="ORF">Q8947_00830</name>
</gene>
<evidence type="ECO:0000256" key="7">
    <source>
        <dbReference type="ARBA" id="ARBA00023136"/>
    </source>
</evidence>
<feature type="transmembrane region" description="Helical" evidence="9">
    <location>
        <begin position="272"/>
        <end position="293"/>
    </location>
</feature>
<dbReference type="CDD" id="cd06582">
    <property type="entry name" value="TM_PBP1_LivH_like"/>
    <property type="match status" value="1"/>
</dbReference>
<keyword evidence="6 9" id="KW-1133">Transmembrane helix</keyword>
<dbReference type="InterPro" id="IPR001851">
    <property type="entry name" value="ABC_transp_permease"/>
</dbReference>
<evidence type="ECO:0000256" key="9">
    <source>
        <dbReference type="SAM" id="Phobius"/>
    </source>
</evidence>
<dbReference type="PANTHER" id="PTHR11795">
    <property type="entry name" value="BRANCHED-CHAIN AMINO ACID TRANSPORT SYSTEM PERMEASE PROTEIN LIVH"/>
    <property type="match status" value="1"/>
</dbReference>
<feature type="transmembrane region" description="Helical" evidence="9">
    <location>
        <begin position="100"/>
        <end position="121"/>
    </location>
</feature>
<dbReference type="InterPro" id="IPR052157">
    <property type="entry name" value="BCAA_transport_permease"/>
</dbReference>
<proteinExistence type="inferred from homology"/>
<keyword evidence="11" id="KW-1185">Reference proteome</keyword>
<accession>A0ABU1D275</accession>
<feature type="transmembrane region" description="Helical" evidence="9">
    <location>
        <begin position="222"/>
        <end position="242"/>
    </location>
</feature>
<feature type="transmembrane region" description="Helical" evidence="9">
    <location>
        <begin position="65"/>
        <end position="88"/>
    </location>
</feature>
<evidence type="ECO:0000256" key="8">
    <source>
        <dbReference type="ARBA" id="ARBA00037998"/>
    </source>
</evidence>
<feature type="transmembrane region" description="Helical" evidence="9">
    <location>
        <begin position="12"/>
        <end position="30"/>
    </location>
</feature>
<evidence type="ECO:0000256" key="3">
    <source>
        <dbReference type="ARBA" id="ARBA00022475"/>
    </source>
</evidence>
<evidence type="ECO:0000256" key="6">
    <source>
        <dbReference type="ARBA" id="ARBA00022989"/>
    </source>
</evidence>
<keyword evidence="4 9" id="KW-0812">Transmembrane</keyword>
<keyword evidence="7 9" id="KW-0472">Membrane</keyword>
<comment type="subcellular location">
    <subcellularLocation>
        <location evidence="1">Cell membrane</location>
        <topology evidence="1">Multi-pass membrane protein</topology>
    </subcellularLocation>
</comment>
<sequence>MSLLPAALIDGVMYAAWLFLVAVGLTLIYGVMKILNMAHGSLYTIGAYTAITLVTQWLAGGSEPLFSYVLLIVAAVITGVVLGIIIEYGLLRHFYREEPVVLLLMTYAVFLILEDAVKLIWGVEPYVAYEPYGLLGNFTIGTLSYPNYSFVIVGAAILSGVALALFLKFTRYGKLLRAVIHDQEVSKAIGINVQRYFLYTFIVGAMLAALGGALTAPTISVAPGMGVDVIVLAFAVVVIGGLGSLPGAALGALIVGLVRSFAVHYWPEVELFSIYAVMAIVLAVRPKGLFAAAEPRKI</sequence>
<evidence type="ECO:0000313" key="10">
    <source>
        <dbReference type="EMBL" id="MDR4124528.1"/>
    </source>
</evidence>
<evidence type="ECO:0000256" key="1">
    <source>
        <dbReference type="ARBA" id="ARBA00004651"/>
    </source>
</evidence>